<sequence>MKLDRVKEEIANIRRTQNIIVTILIAVAGYILTVKGIGELIGFGAMFFIAFLFIALLEFNSQMKKKLDEIEKLKKDE</sequence>
<evidence type="ECO:0000313" key="2">
    <source>
        <dbReference type="EMBL" id="TNB57647.1"/>
    </source>
</evidence>
<reference evidence="3 5" key="2">
    <citation type="submission" date="2019-08" db="EMBL/GenBank/DDBJ databases">
        <title>Rapid identification of Enteric Bacteria from Whole Genome Sequences (WGS) using Average Nucleotide Identity (ANI).</title>
        <authorList>
            <person name="Lane C."/>
        </authorList>
    </citation>
    <scope>NUCLEOTIDE SEQUENCE [LARGE SCALE GENOMIC DNA]</scope>
    <source>
        <strain evidence="3 5">D4984</strain>
    </source>
</reference>
<feature type="transmembrane region" description="Helical" evidence="1">
    <location>
        <begin position="40"/>
        <end position="57"/>
    </location>
</feature>
<dbReference type="AlphaFoldDB" id="A0AAX2UJE8"/>
<evidence type="ECO:0000313" key="4">
    <source>
        <dbReference type="Proteomes" id="UP000306813"/>
    </source>
</evidence>
<dbReference type="RefSeq" id="WP_131937986.1">
    <property type="nucleotide sequence ID" value="NZ_CAUWMG010000042.1"/>
</dbReference>
<gene>
    <name evidence="2" type="ORF">FDW42_04535</name>
    <name evidence="3" type="ORF">FVD16_00850</name>
</gene>
<organism evidence="2 4">
    <name type="scientific">Campylobacter helveticus</name>
    <dbReference type="NCBI Taxonomy" id="28898"/>
    <lineage>
        <taxon>Bacteria</taxon>
        <taxon>Pseudomonadati</taxon>
        <taxon>Campylobacterota</taxon>
        <taxon>Epsilonproteobacteria</taxon>
        <taxon>Campylobacterales</taxon>
        <taxon>Campylobacteraceae</taxon>
        <taxon>Campylobacter</taxon>
    </lineage>
</organism>
<dbReference type="Proteomes" id="UP000306813">
    <property type="component" value="Unassembled WGS sequence"/>
</dbReference>
<keyword evidence="5" id="KW-1185">Reference proteome</keyword>
<evidence type="ECO:0000313" key="5">
    <source>
        <dbReference type="Proteomes" id="UP000321317"/>
    </source>
</evidence>
<dbReference type="Proteomes" id="UP000321317">
    <property type="component" value="Unassembled WGS sequence"/>
</dbReference>
<proteinExistence type="predicted"/>
<evidence type="ECO:0000256" key="1">
    <source>
        <dbReference type="SAM" id="Phobius"/>
    </source>
</evidence>
<keyword evidence="1" id="KW-0812">Transmembrane</keyword>
<feature type="transmembrane region" description="Helical" evidence="1">
    <location>
        <begin position="16"/>
        <end position="34"/>
    </location>
</feature>
<evidence type="ECO:0000313" key="3">
    <source>
        <dbReference type="EMBL" id="TXK60669.1"/>
    </source>
</evidence>
<dbReference type="GeneID" id="52037775"/>
<comment type="caution">
    <text evidence="2">The sequence shown here is derived from an EMBL/GenBank/DDBJ whole genome shotgun (WGS) entry which is preliminary data.</text>
</comment>
<dbReference type="EMBL" id="VDBS01000035">
    <property type="protein sequence ID" value="TNB57647.1"/>
    <property type="molecule type" value="Genomic_DNA"/>
</dbReference>
<keyword evidence="1" id="KW-1133">Transmembrane helix</keyword>
<keyword evidence="1" id="KW-0472">Membrane</keyword>
<reference evidence="2 4" key="1">
    <citation type="submission" date="2019-05" db="EMBL/GenBank/DDBJ databases">
        <title>Draft genomes of eight strains of Campylobacter helveticus isolated from cats and a dog in New Zealand.</title>
        <authorList>
            <person name="Bojanic K."/>
            <person name="Midwinter A.C."/>
            <person name="Biggs P.J."/>
            <person name="Acke E."/>
            <person name="Cornelius A.J."/>
            <person name="Marshall J.C."/>
        </authorList>
    </citation>
    <scope>NUCLEOTIDE SEQUENCE [LARGE SCALE GENOMIC DNA]</scope>
    <source>
        <strain evidence="2 4">ACP123b</strain>
    </source>
</reference>
<name>A0AAX2UJE8_9BACT</name>
<accession>A0AAX2UJE8</accession>
<protein>
    <submittedName>
        <fullName evidence="2">Uncharacterized protein</fullName>
    </submittedName>
</protein>
<dbReference type="EMBL" id="VRMA01000003">
    <property type="protein sequence ID" value="TXK60669.1"/>
    <property type="molecule type" value="Genomic_DNA"/>
</dbReference>